<keyword evidence="6 8" id="KW-1133">Transmembrane helix</keyword>
<evidence type="ECO:0000256" key="2">
    <source>
        <dbReference type="ARBA" id="ARBA00004687"/>
    </source>
</evidence>
<comment type="caution">
    <text evidence="9">The sequence shown here is derived from an EMBL/GenBank/DDBJ whole genome shotgun (WGS) entry which is preliminary data.</text>
</comment>
<comment type="subcellular location">
    <subcellularLocation>
        <location evidence="1">Endoplasmic reticulum membrane</location>
        <topology evidence="1">Multi-pass membrane protein</topology>
    </subcellularLocation>
</comment>
<feature type="transmembrane region" description="Helical" evidence="8">
    <location>
        <begin position="120"/>
        <end position="142"/>
    </location>
</feature>
<feature type="transmembrane region" description="Helical" evidence="8">
    <location>
        <begin position="84"/>
        <end position="108"/>
    </location>
</feature>
<dbReference type="GO" id="GO:0005789">
    <property type="term" value="C:endoplasmic reticulum membrane"/>
    <property type="evidence" value="ECO:0007669"/>
    <property type="project" value="UniProtKB-SubCell"/>
</dbReference>
<sequence>MKAQEKFIVLISVACFLSATLICGLAITLVINDGVVSIVKNTLPAIKLCVGAICAQCLFIWLFNWRCRPVDSLNKNQVRVSSQALTILKCIGILFIAPFIFHGIAVLFGAPFFESTAQTYHFAVLLSSQVCLPFLLFLGLDLDAWLRVFTDNSSECIDPLEQLVYYTSICSLLGGWLGAVPIPLDWDRPWQVWPISCVIGALLGYAVGLLLSSIVIPRQYRARHKFKFF</sequence>
<feature type="transmembrane region" description="Helical" evidence="8">
    <location>
        <begin position="163"/>
        <end position="184"/>
    </location>
</feature>
<evidence type="ECO:0000256" key="8">
    <source>
        <dbReference type="SAM" id="Phobius"/>
    </source>
</evidence>
<evidence type="ECO:0000256" key="6">
    <source>
        <dbReference type="ARBA" id="ARBA00022989"/>
    </source>
</evidence>
<protein>
    <recommendedName>
        <fullName evidence="11">Phosphatidylinositol-glycan biosynthesis class F protein</fullName>
    </recommendedName>
</protein>
<evidence type="ECO:0000256" key="4">
    <source>
        <dbReference type="ARBA" id="ARBA00022692"/>
    </source>
</evidence>
<keyword evidence="10" id="KW-1185">Reference proteome</keyword>
<evidence type="ECO:0000256" key="7">
    <source>
        <dbReference type="ARBA" id="ARBA00023136"/>
    </source>
</evidence>
<feature type="transmembrane region" description="Helical" evidence="8">
    <location>
        <begin position="190"/>
        <end position="216"/>
    </location>
</feature>
<evidence type="ECO:0000256" key="5">
    <source>
        <dbReference type="ARBA" id="ARBA00022824"/>
    </source>
</evidence>
<accession>A0AAE0YVH3</accession>
<dbReference type="GO" id="GO:0006506">
    <property type="term" value="P:GPI anchor biosynthetic process"/>
    <property type="evidence" value="ECO:0007669"/>
    <property type="project" value="UniProtKB-KW"/>
</dbReference>
<reference evidence="9" key="1">
    <citation type="journal article" date="2023" name="G3 (Bethesda)">
        <title>A reference genome for the long-term kleptoplast-retaining sea slug Elysia crispata morphotype clarki.</title>
        <authorList>
            <person name="Eastman K.E."/>
            <person name="Pendleton A.L."/>
            <person name="Shaikh M.A."/>
            <person name="Suttiyut T."/>
            <person name="Ogas R."/>
            <person name="Tomko P."/>
            <person name="Gavelis G."/>
            <person name="Widhalm J.R."/>
            <person name="Wisecaver J.H."/>
        </authorList>
    </citation>
    <scope>NUCLEOTIDE SEQUENCE</scope>
    <source>
        <strain evidence="9">ECLA1</strain>
    </source>
</reference>
<keyword evidence="3" id="KW-0337">GPI-anchor biosynthesis</keyword>
<dbReference type="InterPro" id="IPR009580">
    <property type="entry name" value="GPI_biosynthesis_protein_Pig-F"/>
</dbReference>
<keyword evidence="4 8" id="KW-0812">Transmembrane</keyword>
<dbReference type="EMBL" id="JAWDGP010005317">
    <property type="protein sequence ID" value="KAK3757863.1"/>
    <property type="molecule type" value="Genomic_DNA"/>
</dbReference>
<dbReference type="AlphaFoldDB" id="A0AAE0YVH3"/>
<evidence type="ECO:0008006" key="11">
    <source>
        <dbReference type="Google" id="ProtNLM"/>
    </source>
</evidence>
<keyword evidence="7 8" id="KW-0472">Membrane</keyword>
<dbReference type="Pfam" id="PF06699">
    <property type="entry name" value="PIG-F"/>
    <property type="match status" value="1"/>
</dbReference>
<comment type="pathway">
    <text evidence="2">Glycolipid biosynthesis; glycosylphosphatidylinositol-anchor biosynthesis.</text>
</comment>
<feature type="transmembrane region" description="Helical" evidence="8">
    <location>
        <begin position="43"/>
        <end position="63"/>
    </location>
</feature>
<feature type="transmembrane region" description="Helical" evidence="8">
    <location>
        <begin position="7"/>
        <end position="31"/>
    </location>
</feature>
<proteinExistence type="predicted"/>
<evidence type="ECO:0000313" key="10">
    <source>
        <dbReference type="Proteomes" id="UP001283361"/>
    </source>
</evidence>
<dbReference type="Proteomes" id="UP001283361">
    <property type="component" value="Unassembled WGS sequence"/>
</dbReference>
<organism evidence="9 10">
    <name type="scientific">Elysia crispata</name>
    <name type="common">lettuce slug</name>
    <dbReference type="NCBI Taxonomy" id="231223"/>
    <lineage>
        <taxon>Eukaryota</taxon>
        <taxon>Metazoa</taxon>
        <taxon>Spiralia</taxon>
        <taxon>Lophotrochozoa</taxon>
        <taxon>Mollusca</taxon>
        <taxon>Gastropoda</taxon>
        <taxon>Heterobranchia</taxon>
        <taxon>Euthyneura</taxon>
        <taxon>Panpulmonata</taxon>
        <taxon>Sacoglossa</taxon>
        <taxon>Placobranchoidea</taxon>
        <taxon>Plakobranchidae</taxon>
        <taxon>Elysia</taxon>
    </lineage>
</organism>
<gene>
    <name evidence="9" type="ORF">RRG08_014419</name>
</gene>
<evidence type="ECO:0000256" key="1">
    <source>
        <dbReference type="ARBA" id="ARBA00004477"/>
    </source>
</evidence>
<name>A0AAE0YVH3_9GAST</name>
<evidence type="ECO:0000313" key="9">
    <source>
        <dbReference type="EMBL" id="KAK3757863.1"/>
    </source>
</evidence>
<evidence type="ECO:0000256" key="3">
    <source>
        <dbReference type="ARBA" id="ARBA00022502"/>
    </source>
</evidence>
<keyword evidence="5" id="KW-0256">Endoplasmic reticulum</keyword>